<organism evidence="1 2">
    <name type="scientific">Heliorestis convoluta</name>
    <dbReference type="NCBI Taxonomy" id="356322"/>
    <lineage>
        <taxon>Bacteria</taxon>
        <taxon>Bacillati</taxon>
        <taxon>Bacillota</taxon>
        <taxon>Clostridia</taxon>
        <taxon>Eubacteriales</taxon>
        <taxon>Heliobacteriaceae</taxon>
        <taxon>Heliorestis</taxon>
    </lineage>
</organism>
<dbReference type="EMBL" id="CP045875">
    <property type="protein sequence ID" value="QGG49247.1"/>
    <property type="molecule type" value="Genomic_DNA"/>
</dbReference>
<dbReference type="AlphaFoldDB" id="A0A5Q2N360"/>
<sequence length="48" mass="5872">MGKTAKRPRTRRFFVLETITYMVRTKAFSLFTIQWIKLKVMRFGKLFQ</sequence>
<dbReference type="Proteomes" id="UP000366051">
    <property type="component" value="Chromosome"/>
</dbReference>
<reference evidence="2" key="1">
    <citation type="submission" date="2019-11" db="EMBL/GenBank/DDBJ databases">
        <title>Genome sequence of Heliorestis convoluta strain HH, an alkaliphilic and minimalistic phototrophic bacterium from a soda lake in Egypt.</title>
        <authorList>
            <person name="Dewey E.D."/>
            <person name="Stokes L.M."/>
            <person name="Burchell B.M."/>
            <person name="Shaffer K.N."/>
            <person name="Huntington A.M."/>
            <person name="Baker J.M."/>
            <person name="Nadendla S."/>
            <person name="Giglio M.G."/>
            <person name="Touchman J.W."/>
            <person name="Blankenship R.E."/>
            <person name="Madigan M.T."/>
            <person name="Sattley W.M."/>
        </authorList>
    </citation>
    <scope>NUCLEOTIDE SEQUENCE [LARGE SCALE GENOMIC DNA]</scope>
    <source>
        <strain evidence="2">HH</strain>
    </source>
</reference>
<evidence type="ECO:0000313" key="2">
    <source>
        <dbReference type="Proteomes" id="UP000366051"/>
    </source>
</evidence>
<gene>
    <name evidence="1" type="ORF">FTV88_3173</name>
</gene>
<accession>A0A5Q2N360</accession>
<proteinExistence type="predicted"/>
<evidence type="ECO:0000313" key="1">
    <source>
        <dbReference type="EMBL" id="QGG49247.1"/>
    </source>
</evidence>
<protein>
    <submittedName>
        <fullName evidence="1">Uncharacterized protein</fullName>
    </submittedName>
</protein>
<name>A0A5Q2N360_9FIRM</name>
<keyword evidence="2" id="KW-1185">Reference proteome</keyword>
<dbReference type="KEGG" id="hcv:FTV88_3173"/>